<accession>A0A1B8HER0</accession>
<feature type="chain" id="PRO_5014535850" description="DUF5339 domain-containing protein" evidence="1">
    <location>
        <begin position="22"/>
        <end position="103"/>
    </location>
</feature>
<evidence type="ECO:0000313" key="2">
    <source>
        <dbReference type="EMBL" id="KAA8717537.1"/>
    </source>
</evidence>
<reference evidence="2 7" key="3">
    <citation type="submission" date="2019-09" db="EMBL/GenBank/DDBJ databases">
        <title>Draft genome sequence of various Type strains from the CCUG.</title>
        <authorList>
            <person name="Pineiro-Iglesias B."/>
            <person name="Tunovic T."/>
            <person name="Unosson C."/>
            <person name="Inganas E."/>
            <person name="Ohlen M."/>
            <person name="Cardew S."/>
            <person name="Jensie-Markopoulos S."/>
            <person name="Salva-Serra F."/>
            <person name="Jaen-Luchoro D."/>
            <person name="Karlsson R."/>
            <person name="Svensson-Stadler L."/>
            <person name="Chun J."/>
            <person name="Moore E."/>
        </authorList>
    </citation>
    <scope>NUCLEOTIDE SEQUENCE [LARGE SCALE GENOMIC DNA]</scope>
    <source>
        <strain evidence="2 7">CCUG 53682T</strain>
    </source>
</reference>
<gene>
    <name evidence="3" type="ORF">AYY17_07280</name>
    <name evidence="4" type="ORF">AYY18_04780</name>
    <name evidence="2" type="ORF">F4V73_06755</name>
</gene>
<evidence type="ECO:0000313" key="5">
    <source>
        <dbReference type="Proteomes" id="UP000092247"/>
    </source>
</evidence>
<sequence length="103" mass="10862">MKKTILACSLGLMALALTACSGEEKTASAVPGATETCNKYFSEVDALMKKASENEAAKAQLEPMMKQYDDAKKQIAAMPKDQQDAACKAGSEALAQVKQAMGI</sequence>
<evidence type="ECO:0000313" key="4">
    <source>
        <dbReference type="EMBL" id="OBU07552.1"/>
    </source>
</evidence>
<dbReference type="Proteomes" id="UP000092377">
    <property type="component" value="Unassembled WGS sequence"/>
</dbReference>
<dbReference type="Proteomes" id="UP000322181">
    <property type="component" value="Unassembled WGS sequence"/>
</dbReference>
<name>A0A1B8HER0_9GAMM</name>
<dbReference type="EMBL" id="VXKB01000001">
    <property type="protein sequence ID" value="KAA8717537.1"/>
    <property type="molecule type" value="Genomic_DNA"/>
</dbReference>
<comment type="caution">
    <text evidence="4">The sequence shown here is derived from an EMBL/GenBank/DDBJ whole genome shotgun (WGS) entry which is preliminary data.</text>
</comment>
<dbReference type="Pfam" id="PF17274">
    <property type="entry name" value="DUF5339"/>
    <property type="match status" value="1"/>
</dbReference>
<reference evidence="4 5" key="2">
    <citation type="submission" date="2016-06" db="EMBL/GenBank/DDBJ databases">
        <authorList>
            <person name="Kjaerup R.B."/>
            <person name="Dalgaard T.S."/>
            <person name="Juul-Madsen H.R."/>
        </authorList>
    </citation>
    <scope>NUCLEOTIDE SEQUENCE [LARGE SCALE GENOMIC DNA]</scope>
    <source>
        <strain evidence="4">GCSL-Mp20</strain>
        <strain evidence="3 5">GCSL-Mp3</strain>
    </source>
</reference>
<evidence type="ECO:0000313" key="3">
    <source>
        <dbReference type="EMBL" id="OBU04704.1"/>
    </source>
</evidence>
<protein>
    <recommendedName>
        <fullName evidence="8">DUF5339 domain-containing protein</fullName>
    </recommendedName>
</protein>
<evidence type="ECO:0000313" key="6">
    <source>
        <dbReference type="Proteomes" id="UP000092377"/>
    </source>
</evidence>
<dbReference type="Proteomes" id="UP000092247">
    <property type="component" value="Unassembled WGS sequence"/>
</dbReference>
<dbReference type="EMBL" id="LZEY01000023">
    <property type="protein sequence ID" value="OBU07552.1"/>
    <property type="molecule type" value="Genomic_DNA"/>
</dbReference>
<dbReference type="AlphaFoldDB" id="A0A1B8HER0"/>
<dbReference type="EMBL" id="LZEX01000034">
    <property type="protein sequence ID" value="OBU04704.1"/>
    <property type="molecule type" value="Genomic_DNA"/>
</dbReference>
<evidence type="ECO:0000256" key="1">
    <source>
        <dbReference type="SAM" id="SignalP"/>
    </source>
</evidence>
<keyword evidence="6" id="KW-1185">Reference proteome</keyword>
<proteinExistence type="predicted"/>
<evidence type="ECO:0000313" key="7">
    <source>
        <dbReference type="Proteomes" id="UP000322181"/>
    </source>
</evidence>
<dbReference type="RefSeq" id="WP_067402370.1">
    <property type="nucleotide sequence ID" value="NZ_BAAAFS010000001.1"/>
</dbReference>
<keyword evidence="1" id="KW-0732">Signal</keyword>
<dbReference type="PROSITE" id="PS51257">
    <property type="entry name" value="PROKAR_LIPOPROTEIN"/>
    <property type="match status" value="1"/>
</dbReference>
<dbReference type="OrthoDB" id="5678640at2"/>
<feature type="signal peptide" evidence="1">
    <location>
        <begin position="1"/>
        <end position="21"/>
    </location>
</feature>
<dbReference type="InterPro" id="IPR020493">
    <property type="entry name" value="Uncharacterised_HI0310"/>
</dbReference>
<reference evidence="6" key="1">
    <citation type="submission" date="2016-06" db="EMBL/GenBank/DDBJ databases">
        <authorList>
            <person name="Butler K."/>
        </authorList>
    </citation>
    <scope>NUCLEOTIDE SEQUENCE [LARGE SCALE GENOMIC DNA]</scope>
    <source>
        <strain evidence="6">GCSL-Mp20</strain>
    </source>
</reference>
<organism evidence="4 6">
    <name type="scientific">Morganella psychrotolerans</name>
    <dbReference type="NCBI Taxonomy" id="368603"/>
    <lineage>
        <taxon>Bacteria</taxon>
        <taxon>Pseudomonadati</taxon>
        <taxon>Pseudomonadota</taxon>
        <taxon>Gammaproteobacteria</taxon>
        <taxon>Enterobacterales</taxon>
        <taxon>Morganellaceae</taxon>
        <taxon>Morganella</taxon>
    </lineage>
</organism>
<evidence type="ECO:0008006" key="8">
    <source>
        <dbReference type="Google" id="ProtNLM"/>
    </source>
</evidence>